<feature type="region of interest" description="Disordered" evidence="1">
    <location>
        <begin position="1"/>
        <end position="26"/>
    </location>
</feature>
<dbReference type="Proteomes" id="UP000287033">
    <property type="component" value="Unassembled WGS sequence"/>
</dbReference>
<accession>A0A401TJA5</accession>
<feature type="non-terminal residue" evidence="2">
    <location>
        <position position="82"/>
    </location>
</feature>
<reference evidence="2 3" key="1">
    <citation type="journal article" date="2018" name="Nat. Ecol. Evol.">
        <title>Shark genomes provide insights into elasmobranch evolution and the origin of vertebrates.</title>
        <authorList>
            <person name="Hara Y"/>
            <person name="Yamaguchi K"/>
            <person name="Onimaru K"/>
            <person name="Kadota M"/>
            <person name="Koyanagi M"/>
            <person name="Keeley SD"/>
            <person name="Tatsumi K"/>
            <person name="Tanaka K"/>
            <person name="Motone F"/>
            <person name="Kageyama Y"/>
            <person name="Nozu R"/>
            <person name="Adachi N"/>
            <person name="Nishimura O"/>
            <person name="Nakagawa R"/>
            <person name="Tanegashima C"/>
            <person name="Kiyatake I"/>
            <person name="Matsumoto R"/>
            <person name="Murakumo K"/>
            <person name="Nishida K"/>
            <person name="Terakita A"/>
            <person name="Kuratani S"/>
            <person name="Sato K"/>
            <person name="Hyodo S Kuraku.S."/>
        </authorList>
    </citation>
    <scope>NUCLEOTIDE SEQUENCE [LARGE SCALE GENOMIC DNA]</scope>
</reference>
<proteinExistence type="predicted"/>
<evidence type="ECO:0000256" key="1">
    <source>
        <dbReference type="SAM" id="MobiDB-lite"/>
    </source>
</evidence>
<evidence type="ECO:0000313" key="2">
    <source>
        <dbReference type="EMBL" id="GCC42729.1"/>
    </source>
</evidence>
<name>A0A401TJA5_CHIPU</name>
<protein>
    <submittedName>
        <fullName evidence="2">Uncharacterized protein</fullName>
    </submittedName>
</protein>
<sequence>MEEDVPTEESGIQPMPCESAPPSPAVNVTLAGRRERGKPGQERLPAAPPLTDLQLIGQVDPLCQGQALRAAGKRRRRLQKRA</sequence>
<comment type="caution">
    <text evidence="2">The sequence shown here is derived from an EMBL/GenBank/DDBJ whole genome shotgun (WGS) entry which is preliminary data.</text>
</comment>
<organism evidence="2 3">
    <name type="scientific">Chiloscyllium punctatum</name>
    <name type="common">Brownbanded bambooshark</name>
    <name type="synonym">Hemiscyllium punctatum</name>
    <dbReference type="NCBI Taxonomy" id="137246"/>
    <lineage>
        <taxon>Eukaryota</taxon>
        <taxon>Metazoa</taxon>
        <taxon>Chordata</taxon>
        <taxon>Craniata</taxon>
        <taxon>Vertebrata</taxon>
        <taxon>Chondrichthyes</taxon>
        <taxon>Elasmobranchii</taxon>
        <taxon>Galeomorphii</taxon>
        <taxon>Galeoidea</taxon>
        <taxon>Orectolobiformes</taxon>
        <taxon>Hemiscylliidae</taxon>
        <taxon>Chiloscyllium</taxon>
    </lineage>
</organism>
<evidence type="ECO:0000313" key="3">
    <source>
        <dbReference type="Proteomes" id="UP000287033"/>
    </source>
</evidence>
<gene>
    <name evidence="2" type="ORF">chiPu_0026585</name>
</gene>
<keyword evidence="3" id="KW-1185">Reference proteome</keyword>
<dbReference type="AlphaFoldDB" id="A0A401TJA5"/>
<dbReference type="EMBL" id="BEZZ01083265">
    <property type="protein sequence ID" value="GCC42729.1"/>
    <property type="molecule type" value="Genomic_DNA"/>
</dbReference>